<evidence type="ECO:0000313" key="3">
    <source>
        <dbReference type="Proteomes" id="UP000646745"/>
    </source>
</evidence>
<dbReference type="InterPro" id="IPR048469">
    <property type="entry name" value="YchJ-like_M"/>
</dbReference>
<proteinExistence type="predicted"/>
<comment type="caution">
    <text evidence="2">The sequence shown here is derived from an EMBL/GenBank/DDBJ whole genome shotgun (WGS) entry which is preliminary data.</text>
</comment>
<dbReference type="Gene3D" id="3.10.450.50">
    <property type="match status" value="1"/>
</dbReference>
<dbReference type="PANTHER" id="PTHR33747:SF1">
    <property type="entry name" value="ADENYLATE CYCLASE-ASSOCIATED CAP C-TERMINAL DOMAIN-CONTAINING PROTEIN"/>
    <property type="match status" value="1"/>
</dbReference>
<dbReference type="EMBL" id="BMZI01000004">
    <property type="protein sequence ID" value="GHB21661.1"/>
    <property type="molecule type" value="Genomic_DNA"/>
</dbReference>
<dbReference type="RefSeq" id="WP_189444598.1">
    <property type="nucleotide sequence ID" value="NZ_BMZI01000004.1"/>
</dbReference>
<dbReference type="InterPro" id="IPR004027">
    <property type="entry name" value="SEC_C_motif"/>
</dbReference>
<evidence type="ECO:0000313" key="2">
    <source>
        <dbReference type="EMBL" id="GHB21661.1"/>
    </source>
</evidence>
<protein>
    <submittedName>
        <fullName evidence="2">UPF0225 protein</fullName>
    </submittedName>
</protein>
<dbReference type="PANTHER" id="PTHR33747">
    <property type="entry name" value="UPF0225 PROTEIN SCO1677"/>
    <property type="match status" value="1"/>
</dbReference>
<dbReference type="SUPFAM" id="SSF103642">
    <property type="entry name" value="Sec-C motif"/>
    <property type="match status" value="1"/>
</dbReference>
<dbReference type="SUPFAM" id="SSF54427">
    <property type="entry name" value="NTF2-like"/>
    <property type="match status" value="1"/>
</dbReference>
<dbReference type="Proteomes" id="UP000646745">
    <property type="component" value="Unassembled WGS sequence"/>
</dbReference>
<accession>A0ABQ3DZQ5</accession>
<organism evidence="2 3">
    <name type="scientific">Salinicola rhizosphaerae</name>
    <dbReference type="NCBI Taxonomy" id="1443141"/>
    <lineage>
        <taxon>Bacteria</taxon>
        <taxon>Pseudomonadati</taxon>
        <taxon>Pseudomonadota</taxon>
        <taxon>Gammaproteobacteria</taxon>
        <taxon>Oceanospirillales</taxon>
        <taxon>Halomonadaceae</taxon>
        <taxon>Salinicola</taxon>
    </lineage>
</organism>
<feature type="domain" description="YchJ-like middle NTF2-like" evidence="1">
    <location>
        <begin position="39"/>
        <end position="147"/>
    </location>
</feature>
<evidence type="ECO:0000259" key="1">
    <source>
        <dbReference type="Pfam" id="PF17775"/>
    </source>
</evidence>
<sequence>MSYYTVSQGSDDTRCPCNSGEYYDRCCGRYHSGQALPPTPEALMRSRYTAFALGGLGQYLIDTWSPGHIDPELSAAELDRRSNDWLGLEIIETQCSDSRGVVEFKAYFQPIENGHAAAAGHQRLAPHTFHERSRFRIEDGRWRYVDGVLDPPPTNISRNAPCPCGSGKKAKRCCLGRD</sequence>
<gene>
    <name evidence="2" type="ORF">GCM10009038_20660</name>
</gene>
<dbReference type="Pfam" id="PF02810">
    <property type="entry name" value="SEC-C"/>
    <property type="match status" value="1"/>
</dbReference>
<keyword evidence="3" id="KW-1185">Reference proteome</keyword>
<dbReference type="InterPro" id="IPR032710">
    <property type="entry name" value="NTF2-like_dom_sf"/>
</dbReference>
<dbReference type="Pfam" id="PF17775">
    <property type="entry name" value="YchJ_M-like"/>
    <property type="match status" value="1"/>
</dbReference>
<reference evidence="3" key="1">
    <citation type="journal article" date="2019" name="Int. J. Syst. Evol. Microbiol.">
        <title>The Global Catalogue of Microorganisms (GCM) 10K type strain sequencing project: providing services to taxonomists for standard genome sequencing and annotation.</title>
        <authorList>
            <consortium name="The Broad Institute Genomics Platform"/>
            <consortium name="The Broad Institute Genome Sequencing Center for Infectious Disease"/>
            <person name="Wu L."/>
            <person name="Ma J."/>
        </authorList>
    </citation>
    <scope>NUCLEOTIDE SEQUENCE [LARGE SCALE GENOMIC DNA]</scope>
    <source>
        <strain evidence="3">KCTC 32998</strain>
    </source>
</reference>
<name>A0ABQ3DZQ5_9GAMM</name>